<dbReference type="SMART" id="SM00445">
    <property type="entry name" value="LINK"/>
    <property type="match status" value="1"/>
</dbReference>
<accession>A0A6C0HGD6</accession>
<keyword evidence="2" id="KW-0812">Transmembrane</keyword>
<dbReference type="GO" id="GO:0007155">
    <property type="term" value="P:cell adhesion"/>
    <property type="evidence" value="ECO:0007669"/>
    <property type="project" value="InterPro"/>
</dbReference>
<keyword evidence="2" id="KW-1133">Transmembrane helix</keyword>
<dbReference type="InterPro" id="IPR016186">
    <property type="entry name" value="C-type_lectin-like/link_sf"/>
</dbReference>
<dbReference type="GO" id="GO:0005540">
    <property type="term" value="F:hyaluronic acid binding"/>
    <property type="evidence" value="ECO:0007669"/>
    <property type="project" value="InterPro"/>
</dbReference>
<keyword evidence="2" id="KW-0472">Membrane</keyword>
<sequence length="289" mass="31810">MSFNINSTIGIPYSDNSNGMNGNGLTDYGLNPIVISVVVIVIILYYLLFSSLGSNNDSTSGNGSGSGMAFMEVLLGGVFILLVLLNGMAYIFNINIIASIKNMFSSSPSVDIIVDQSSESGSDKMPTGTGSMLEKQQVFHLSDNKYDYENSKAICQAYGGRLATYKEINDAYTEGADWCGFGWSDGQMALYPTQTEKWNTLQGIKGHEHDCGRPGINGGYIDNPNVRFGVNCYGYKPKITPDEAQNMMNTPLYPKTNAEIEFDKKVDYWRTKIHDIVVAPFNHNNWSVL</sequence>
<evidence type="ECO:0000259" key="3">
    <source>
        <dbReference type="PROSITE" id="PS50963"/>
    </source>
</evidence>
<name>A0A6C0HGD6_9ZZZZ</name>
<dbReference type="AlphaFoldDB" id="A0A6C0HGD6"/>
<dbReference type="InterPro" id="IPR016187">
    <property type="entry name" value="CTDL_fold"/>
</dbReference>
<dbReference type="InterPro" id="IPR000538">
    <property type="entry name" value="Link_dom"/>
</dbReference>
<dbReference type="EMBL" id="MN739949">
    <property type="protein sequence ID" value="QHT79467.1"/>
    <property type="molecule type" value="Genomic_DNA"/>
</dbReference>
<proteinExistence type="predicted"/>
<dbReference type="Pfam" id="PF00193">
    <property type="entry name" value="Xlink"/>
    <property type="match status" value="1"/>
</dbReference>
<feature type="domain" description="Link" evidence="3">
    <location>
        <begin position="137"/>
        <end position="234"/>
    </location>
</feature>
<dbReference type="PROSITE" id="PS50963">
    <property type="entry name" value="LINK_2"/>
    <property type="match status" value="1"/>
</dbReference>
<protein>
    <recommendedName>
        <fullName evidence="3">Link domain-containing protein</fullName>
    </recommendedName>
</protein>
<organism evidence="4">
    <name type="scientific">viral metagenome</name>
    <dbReference type="NCBI Taxonomy" id="1070528"/>
    <lineage>
        <taxon>unclassified sequences</taxon>
        <taxon>metagenomes</taxon>
        <taxon>organismal metagenomes</taxon>
    </lineage>
</organism>
<keyword evidence="1" id="KW-1015">Disulfide bond</keyword>
<reference evidence="4" key="1">
    <citation type="journal article" date="2020" name="Nature">
        <title>Giant virus diversity and host interactions through global metagenomics.</title>
        <authorList>
            <person name="Schulz F."/>
            <person name="Roux S."/>
            <person name="Paez-Espino D."/>
            <person name="Jungbluth S."/>
            <person name="Walsh D.A."/>
            <person name="Denef V.J."/>
            <person name="McMahon K.D."/>
            <person name="Konstantinidis K.T."/>
            <person name="Eloe-Fadrosh E.A."/>
            <person name="Kyrpides N.C."/>
            <person name="Woyke T."/>
        </authorList>
    </citation>
    <scope>NUCLEOTIDE SEQUENCE</scope>
    <source>
        <strain evidence="4">GVMAG-M-3300023184-101</strain>
    </source>
</reference>
<feature type="transmembrane region" description="Helical" evidence="2">
    <location>
        <begin position="69"/>
        <end position="92"/>
    </location>
</feature>
<evidence type="ECO:0000313" key="4">
    <source>
        <dbReference type="EMBL" id="QHT79467.1"/>
    </source>
</evidence>
<evidence type="ECO:0000256" key="2">
    <source>
        <dbReference type="SAM" id="Phobius"/>
    </source>
</evidence>
<feature type="transmembrane region" description="Helical" evidence="2">
    <location>
        <begin position="28"/>
        <end position="48"/>
    </location>
</feature>
<dbReference type="SUPFAM" id="SSF56436">
    <property type="entry name" value="C-type lectin-like"/>
    <property type="match status" value="1"/>
</dbReference>
<evidence type="ECO:0000256" key="1">
    <source>
        <dbReference type="ARBA" id="ARBA00023157"/>
    </source>
</evidence>
<dbReference type="Gene3D" id="3.10.100.10">
    <property type="entry name" value="Mannose-Binding Protein A, subunit A"/>
    <property type="match status" value="1"/>
</dbReference>